<keyword evidence="8 18" id="KW-0862">Zinc</keyword>
<comment type="similarity">
    <text evidence="3 18">Belongs to the TET family.</text>
</comment>
<evidence type="ECO:0000313" key="22">
    <source>
        <dbReference type="RefSeq" id="XP_030057651.1"/>
    </source>
</evidence>
<dbReference type="GO" id="GO:0005694">
    <property type="term" value="C:chromosome"/>
    <property type="evidence" value="ECO:0007669"/>
    <property type="project" value="UniProtKB-SubCell"/>
</dbReference>
<sequence length="1960" mass="218560">MKKIQGPLNSNKSAKDVYDFSEDKSTMGGNKKKSAVAGKDNTGTNAEPTPLPRKKRKCCGQCIPCLRKETCGACFNCVNRSKSHQICKLRKCEELKKRLVSVKKAKVGIKGSSEPRRKKQVKAAKTGSECSPVDGPKASQMDKSPTNHVEERRVEKEGTPSLVNGCCEPTESKKLMETNNWINNQPVTQPSKENLSWKHSPGLHQAVTTNNAKLEDARNLVAFSAVAEAMSSYGVPASGSPSLLSMQLYEKFNSEMNNRDGAGNSTFAPSDNFSTSEDLNMLKAALTLAKHGMKPPNCNCDGPECPDYLEWLEKKIKYAINEEQNRSSHPFSQVHNQPVEKGAFTDPVPAAEKTLAKCPSEALLFSQSALNIAKEKNISLKTAIAIEALTQLSALPQPTRETSTAHNDPLQSTPLVSQDEVMHNTCLDRKEAQVLPISSHDLFQKKSLQPYIGANVSPTQRQTSQEQAKKTGQEGSHYVPDLNALHNSSDHLPAPPTTPQKTEFPEQWKMETKAKDMWLLSPDQPMSHSDPMTGLKHLLGSTEDYIKSVFKRPEVLPNKVKTAKSKKHMLYSPRKEQSSPDYLKMSPNQQFSQFLQDTEFRKKTQTVLQRHLHHKRNLFLEKSLMKASAQEQQKWWIPGSPVSTQKSNKKPVKERKKKGQSPIQKKTEPKTKTPRKQVHIRKSKQKGVQLFLPMRQISLEGFRSSGNSENRSEVMQVEQALPNALEQTSSLSTPQITPESVLHKQIVDSPSSNTQELCSLSHPSAGQTQSFARGITPPGGVLSNYPVCSSSSVSNAICSPKQGELPHRQPMDSLPAQNEVLQMDDKFEDLMRQFEAEFGDNFPLPNPELPTPSNEGTQAEQNSHHHQPPESGQPTGSCAASESFNPPSLVHKVCSLAQEISQDFENGFVPRPPKQIKIESSGAITVLSTTCFYSEENQNAEDSLNPDGTPTKIENSFIPTLSGFLESPMKYLDSPTKSLLDTPAKKAQAEFPTCDCVEQIIEKDEGPYYTHLGSGPTVAAIRELMEERYGEKGKAIRIEKVIYTGKEGKSSRGCPIAKWVIRRHSEEEKLLCLVRHRSGHHCENAVIIILIMAWEGIPRSLGDTLYQELTDTITKHGNPTTRRCGLNDDRTCACQGKDPNTCGASFSFGCSWSMYFNGCKYARSKTPRKFRLVGDNPKEEEVLRNSFQDLATEVAPLYRKLAPQAYQNQVKNEDTAIDCRLGLKEGRPFSGVTACMDFCAHAHKDQHNLYNGCTVVCTLTKEDNRVIGQIPDDEQLHVLPLYKVANTDEFGSEENQLEKMNNGAIQVLTSFPREVRKLPEPAKSCRQRQLEAKKAAAEKKKLQKEKLTTPEKIKQETVDMQTLQQNTGMPLNSPLSQQPIKVEPQNHYSNFKYGSNAVVESYSVLGSCRPSDPYSMNSVYSYHSYYAQPSLPSMNGYHSKFALPSFGYYNFSSNHVFPSRFLNYSTTDSRNSGWLSSNFEKKPDIPALQDSSNLGYRNMEFSEQTSHTVSNDPLYQTIFPGPKECANQNAASMSQRTPPKETTPFAQNKSCFNRTIKQEPVDSLSHSDPLLRSTGNVQNANINLSGVSTPSQNASQEHLWESYKPKSGLSNERATTNGSWDLFTSNENGSMQDKRNSFSVHPNNAKLSNSQDKQWNLFSGDEQLSQHNANLMETVWSSCKMNDNALVLPVSANSSLQEKTWNLGQMTFNSAVNKGSSGFQNKLWNSLKINEQQTPIPSPGLHRKPWNSFTVSTADTTLCSSFQADENPLLSGMSYQEKSWDPYSLDDDLEDSPAKNVKGEEEEEVWSDSEHNFLDENIGGVAVAPAHGSILIECARRELHATTPLKKPNRCHPARISLVFYQHKNLNQPNHGLALWEVKMKQLAERARIRQEEAARLGLQDIKPFGKKRKWGGANPLEPQNQEKKDSVPVRQAVAIPTNSFTTVSSYAYTKVTGPYSRWI</sequence>
<evidence type="ECO:0000256" key="2">
    <source>
        <dbReference type="ARBA" id="ARBA00004286"/>
    </source>
</evidence>
<dbReference type="GeneID" id="115469289"/>
<proteinExistence type="inferred from homology"/>
<dbReference type="EC" id="1.14.11.80" evidence="18"/>
<comment type="catalytic activity">
    <reaction evidence="15 18">
        <text>a 5-formyl-2'-deoxycytidine in DNA + 2-oxoglutarate + O2 = a 5-carboxyl-2'-deoxycytidine in DNA + succinate + CO2 + H(+)</text>
        <dbReference type="Rhea" id="RHEA:53832"/>
        <dbReference type="Rhea" id="RHEA-COMP:13656"/>
        <dbReference type="Rhea" id="RHEA-COMP:13657"/>
        <dbReference type="ChEBI" id="CHEBI:15378"/>
        <dbReference type="ChEBI" id="CHEBI:15379"/>
        <dbReference type="ChEBI" id="CHEBI:16526"/>
        <dbReference type="ChEBI" id="CHEBI:16810"/>
        <dbReference type="ChEBI" id="CHEBI:30031"/>
        <dbReference type="ChEBI" id="CHEBI:137731"/>
        <dbReference type="ChEBI" id="CHEBI:137732"/>
        <dbReference type="EC" id="1.14.11.80"/>
    </reaction>
</comment>
<keyword evidence="10 18" id="KW-0223">Dioxygenase</keyword>
<keyword evidence="11 18" id="KW-0560">Oxidoreductase</keyword>
<evidence type="ECO:0000256" key="10">
    <source>
        <dbReference type="ARBA" id="ARBA00022964"/>
    </source>
</evidence>
<dbReference type="KEGG" id="muo:115469289"/>
<gene>
    <name evidence="22" type="primary">TET3</name>
</gene>
<evidence type="ECO:0000256" key="17">
    <source>
        <dbReference type="PROSITE-ProRule" id="PRU00509"/>
    </source>
</evidence>
<feature type="compositionally biased region" description="Polar residues" evidence="19">
    <location>
        <begin position="870"/>
        <end position="882"/>
    </location>
</feature>
<feature type="compositionally biased region" description="Basic residues" evidence="19">
    <location>
        <begin position="672"/>
        <end position="685"/>
    </location>
</feature>
<dbReference type="GO" id="GO:0040029">
    <property type="term" value="P:epigenetic regulation of gene expression"/>
    <property type="evidence" value="ECO:0007669"/>
    <property type="project" value="InterPro"/>
</dbReference>
<evidence type="ECO:0000256" key="9">
    <source>
        <dbReference type="ARBA" id="ARBA00022853"/>
    </source>
</evidence>
<evidence type="ECO:0000256" key="19">
    <source>
        <dbReference type="SAM" id="MobiDB-lite"/>
    </source>
</evidence>
<keyword evidence="12 18" id="KW-0408">Iron</keyword>
<comment type="subcellular location">
    <subcellularLocation>
        <location evidence="2">Chromosome</location>
    </subcellularLocation>
    <subcellularLocation>
        <location evidence="1">Nucleus</location>
    </subcellularLocation>
</comment>
<keyword evidence="6 18" id="KW-0479">Metal-binding</keyword>
<feature type="compositionally biased region" description="Basic and acidic residues" evidence="19">
    <location>
        <begin position="148"/>
        <end position="158"/>
    </location>
</feature>
<keyword evidence="9" id="KW-0156">Chromatin regulator</keyword>
<keyword evidence="14" id="KW-0539">Nucleus</keyword>
<protein>
    <recommendedName>
        <fullName evidence="18">Methylcytosine dioxygenase TET</fullName>
        <ecNumber evidence="18">1.14.11.80</ecNumber>
    </recommendedName>
</protein>
<dbReference type="GO" id="GO:0005634">
    <property type="term" value="C:nucleus"/>
    <property type="evidence" value="ECO:0007669"/>
    <property type="project" value="UniProtKB-UniRule"/>
</dbReference>
<dbReference type="GO" id="GO:0141166">
    <property type="term" value="P:chromosomal 5-methylcytosine DNA demethylation pathway"/>
    <property type="evidence" value="ECO:0007669"/>
    <property type="project" value="UniProtKB-UniRule"/>
</dbReference>
<feature type="compositionally biased region" description="Basic and acidic residues" evidence="19">
    <location>
        <begin position="13"/>
        <end position="25"/>
    </location>
</feature>
<evidence type="ECO:0000256" key="1">
    <source>
        <dbReference type="ARBA" id="ARBA00004123"/>
    </source>
</evidence>
<evidence type="ECO:0000256" key="15">
    <source>
        <dbReference type="ARBA" id="ARBA00047840"/>
    </source>
</evidence>
<dbReference type="Pfam" id="PF12851">
    <property type="entry name" value="Tet_JBP"/>
    <property type="match status" value="1"/>
</dbReference>
<dbReference type="InterPro" id="IPR002857">
    <property type="entry name" value="Znf_CXXC"/>
</dbReference>
<keyword evidence="4" id="KW-0158">Chromosome</keyword>
<feature type="region of interest" description="Disordered" evidence="19">
    <location>
        <begin position="108"/>
        <end position="167"/>
    </location>
</feature>
<dbReference type="InParanoid" id="A0A6P7XXH5"/>
<keyword evidence="5" id="KW-0217">Developmental protein</keyword>
<feature type="compositionally biased region" description="Polar residues" evidence="19">
    <location>
        <begin position="456"/>
        <end position="466"/>
    </location>
</feature>
<evidence type="ECO:0000256" key="18">
    <source>
        <dbReference type="RuleBase" id="RU367064"/>
    </source>
</evidence>
<feature type="domain" description="CXXC-type" evidence="20">
    <location>
        <begin position="52"/>
        <end position="93"/>
    </location>
</feature>
<evidence type="ECO:0000256" key="3">
    <source>
        <dbReference type="ARBA" id="ARBA00007502"/>
    </source>
</evidence>
<comment type="catalytic activity">
    <reaction evidence="16 18">
        <text>a 5-hydroxymethyl-2'-deoxycytidine in DNA + 2-oxoglutarate + O2 = a 5-formyl-2'-deoxycytidine in DNA + succinate + CO2 + H2O</text>
        <dbReference type="Rhea" id="RHEA:53828"/>
        <dbReference type="Rhea" id="RHEA-COMP:13315"/>
        <dbReference type="Rhea" id="RHEA-COMP:13656"/>
        <dbReference type="ChEBI" id="CHEBI:15377"/>
        <dbReference type="ChEBI" id="CHEBI:15379"/>
        <dbReference type="ChEBI" id="CHEBI:16526"/>
        <dbReference type="ChEBI" id="CHEBI:16810"/>
        <dbReference type="ChEBI" id="CHEBI:30031"/>
        <dbReference type="ChEBI" id="CHEBI:136731"/>
        <dbReference type="ChEBI" id="CHEBI:137731"/>
        <dbReference type="EC" id="1.14.11.80"/>
    </reaction>
</comment>
<feature type="region of interest" description="Disordered" evidence="19">
    <location>
        <begin position="397"/>
        <end position="416"/>
    </location>
</feature>
<dbReference type="GO" id="GO:0003677">
    <property type="term" value="F:DNA binding"/>
    <property type="evidence" value="ECO:0007669"/>
    <property type="project" value="InterPro"/>
</dbReference>
<evidence type="ECO:0000256" key="13">
    <source>
        <dbReference type="ARBA" id="ARBA00023125"/>
    </source>
</evidence>
<keyword evidence="13" id="KW-0238">DNA-binding</keyword>
<dbReference type="PANTHER" id="PTHR23358">
    <property type="entry name" value="METHYLCYTOSINE DIOXYGENASE TET"/>
    <property type="match status" value="1"/>
</dbReference>
<comment type="cofactor">
    <cofactor evidence="18">
        <name>Zn(2+)</name>
        <dbReference type="ChEBI" id="CHEBI:29105"/>
    </cofactor>
    <text evidence="18">The zinc ions have a structural role.</text>
</comment>
<accession>A0A6P7XXH5</accession>
<evidence type="ECO:0000256" key="16">
    <source>
        <dbReference type="ARBA" id="ARBA00049431"/>
    </source>
</evidence>
<keyword evidence="7 17" id="KW-0863">Zinc-finger</keyword>
<organism evidence="21 22">
    <name type="scientific">Microcaecilia unicolor</name>
    <dbReference type="NCBI Taxonomy" id="1415580"/>
    <lineage>
        <taxon>Eukaryota</taxon>
        <taxon>Metazoa</taxon>
        <taxon>Chordata</taxon>
        <taxon>Craniata</taxon>
        <taxon>Vertebrata</taxon>
        <taxon>Euteleostomi</taxon>
        <taxon>Amphibia</taxon>
        <taxon>Gymnophiona</taxon>
        <taxon>Siphonopidae</taxon>
        <taxon>Microcaecilia</taxon>
    </lineage>
</organism>
<dbReference type="SMART" id="SM01333">
    <property type="entry name" value="Tet_JBP"/>
    <property type="match status" value="1"/>
</dbReference>
<feature type="region of interest" description="Disordered" evidence="19">
    <location>
        <begin position="752"/>
        <end position="773"/>
    </location>
</feature>
<feature type="region of interest" description="Disordered" evidence="19">
    <location>
        <begin position="634"/>
        <end position="685"/>
    </location>
</feature>
<dbReference type="InterPro" id="IPR040175">
    <property type="entry name" value="TET1/2/3"/>
</dbReference>
<evidence type="ECO:0000313" key="21">
    <source>
        <dbReference type="Proteomes" id="UP000515156"/>
    </source>
</evidence>
<feature type="region of interest" description="Disordered" evidence="19">
    <location>
        <begin position="838"/>
        <end position="882"/>
    </location>
</feature>
<feature type="compositionally biased region" description="Polar residues" evidence="19">
    <location>
        <begin position="752"/>
        <end position="771"/>
    </location>
</feature>
<feature type="compositionally biased region" description="Basic residues" evidence="19">
    <location>
        <begin position="647"/>
        <end position="659"/>
    </location>
</feature>
<dbReference type="GO" id="GO:0070579">
    <property type="term" value="F:DNA 5-methylcytosine dioxygenase activity"/>
    <property type="evidence" value="ECO:0007669"/>
    <property type="project" value="UniProtKB-UniRule"/>
</dbReference>
<dbReference type="CTD" id="200424"/>
<evidence type="ECO:0000256" key="7">
    <source>
        <dbReference type="ARBA" id="ARBA00022771"/>
    </source>
</evidence>
<reference evidence="22" key="1">
    <citation type="submission" date="2025-08" db="UniProtKB">
        <authorList>
            <consortium name="RefSeq"/>
        </authorList>
    </citation>
    <scope>IDENTIFICATION</scope>
</reference>
<dbReference type="FunCoup" id="A0A6P7XXH5">
    <property type="interactions" value="2647"/>
</dbReference>
<evidence type="ECO:0000256" key="14">
    <source>
        <dbReference type="ARBA" id="ARBA00023242"/>
    </source>
</evidence>
<dbReference type="InterPro" id="IPR024779">
    <property type="entry name" value="2OGFeDO_JBP1/TET_oxygenase_dom"/>
</dbReference>
<dbReference type="RefSeq" id="XP_030057651.1">
    <property type="nucleotide sequence ID" value="XM_030201791.1"/>
</dbReference>
<dbReference type="GO" id="GO:0008270">
    <property type="term" value="F:zinc ion binding"/>
    <property type="evidence" value="ECO:0007669"/>
    <property type="project" value="UniProtKB-UniRule"/>
</dbReference>
<dbReference type="GO" id="GO:0045944">
    <property type="term" value="P:positive regulation of transcription by RNA polymerase II"/>
    <property type="evidence" value="ECO:0007669"/>
    <property type="project" value="TreeGrafter"/>
</dbReference>
<evidence type="ECO:0000256" key="11">
    <source>
        <dbReference type="ARBA" id="ARBA00023002"/>
    </source>
</evidence>
<evidence type="ECO:0000256" key="12">
    <source>
        <dbReference type="ARBA" id="ARBA00023004"/>
    </source>
</evidence>
<dbReference type="Proteomes" id="UP000515156">
    <property type="component" value="Chromosome 4"/>
</dbReference>
<name>A0A6P7XXH5_9AMPH</name>
<evidence type="ECO:0000256" key="6">
    <source>
        <dbReference type="ARBA" id="ARBA00022723"/>
    </source>
</evidence>
<dbReference type="CDD" id="cd18897">
    <property type="entry name" value="TET3"/>
    <property type="match status" value="1"/>
</dbReference>
<dbReference type="OrthoDB" id="8854879at2759"/>
<feature type="region of interest" description="Disordered" evidence="19">
    <location>
        <begin position="1"/>
        <end position="55"/>
    </location>
</feature>
<dbReference type="InterPro" id="IPR046942">
    <property type="entry name" value="TET_oxygenase"/>
</dbReference>
<feature type="region of interest" description="Disordered" evidence="19">
    <location>
        <begin position="1907"/>
        <end position="1929"/>
    </location>
</feature>
<evidence type="ECO:0000256" key="4">
    <source>
        <dbReference type="ARBA" id="ARBA00022454"/>
    </source>
</evidence>
<feature type="compositionally biased region" description="Polar residues" evidence="19">
    <location>
        <begin position="851"/>
        <end position="861"/>
    </location>
</feature>
<evidence type="ECO:0000256" key="5">
    <source>
        <dbReference type="ARBA" id="ARBA00022473"/>
    </source>
</evidence>
<keyword evidence="21" id="KW-1185">Reference proteome</keyword>
<comment type="cofactor">
    <cofactor evidence="18">
        <name>Fe(2+)</name>
        <dbReference type="ChEBI" id="CHEBI:29033"/>
    </cofactor>
    <text evidence="18">Binds 1 Fe(2+) ion per subunit.</text>
</comment>
<feature type="region of interest" description="Disordered" evidence="19">
    <location>
        <begin position="455"/>
        <end position="506"/>
    </location>
</feature>
<evidence type="ECO:0000259" key="20">
    <source>
        <dbReference type="PROSITE" id="PS51058"/>
    </source>
</evidence>
<evidence type="ECO:0000256" key="8">
    <source>
        <dbReference type="ARBA" id="ARBA00022833"/>
    </source>
</evidence>
<comment type="function">
    <text evidence="18">Dioxygenase that catalyzes the conversion of the modified genomic base 5-methylcytosine (5mC) into 5-hydroxymethylcytosine (5hmC) and plays a key role in epigenetic chromatin reprogramming during embryonic development.</text>
</comment>
<dbReference type="PROSITE" id="PS51058">
    <property type="entry name" value="ZF_CXXC"/>
    <property type="match status" value="1"/>
</dbReference>
<comment type="catalytic activity">
    <reaction evidence="18">
        <text>a 5-methyl-2'-deoxycytidine in DNA + 2-oxoglutarate + O2 = a 5-hydroxymethyl-2'-deoxycytidine in DNA + succinate + CO2</text>
        <dbReference type="Rhea" id="RHEA:52636"/>
        <dbReference type="Rhea" id="RHEA-COMP:11370"/>
        <dbReference type="Rhea" id="RHEA-COMP:13315"/>
        <dbReference type="ChEBI" id="CHEBI:15379"/>
        <dbReference type="ChEBI" id="CHEBI:16526"/>
        <dbReference type="ChEBI" id="CHEBI:16810"/>
        <dbReference type="ChEBI" id="CHEBI:30031"/>
        <dbReference type="ChEBI" id="CHEBI:85454"/>
        <dbReference type="ChEBI" id="CHEBI:136731"/>
        <dbReference type="EC" id="1.14.11.80"/>
    </reaction>
</comment>
<dbReference type="PANTHER" id="PTHR23358:SF4">
    <property type="entry name" value="METHYLCYTOSINE DIOXYGENASE TET3"/>
    <property type="match status" value="1"/>
</dbReference>